<keyword evidence="10" id="KW-0489">Methyltransferase</keyword>
<comment type="caution">
    <text evidence="10">The sequence shown here is derived from an EMBL/GenBank/DDBJ whole genome shotgun (WGS) entry which is preliminary data.</text>
</comment>
<comment type="catalytic activity">
    <reaction evidence="7">
        <text>arsenic triglutathione + 2 [thioredoxin]-dithiol + 2 S-adenosyl-L-methionine + H2O = dimethylarsinous acid + 2 [thioredoxin]-disulfide + 3 glutathione + 2 S-adenosyl-L-homocysteine + 2 H(+)</text>
        <dbReference type="Rhea" id="RHEA:69464"/>
        <dbReference type="Rhea" id="RHEA-COMP:10698"/>
        <dbReference type="Rhea" id="RHEA-COMP:10700"/>
        <dbReference type="ChEBI" id="CHEBI:15377"/>
        <dbReference type="ChEBI" id="CHEBI:15378"/>
        <dbReference type="ChEBI" id="CHEBI:23808"/>
        <dbReference type="ChEBI" id="CHEBI:29950"/>
        <dbReference type="ChEBI" id="CHEBI:50058"/>
        <dbReference type="ChEBI" id="CHEBI:57856"/>
        <dbReference type="ChEBI" id="CHEBI:57925"/>
        <dbReference type="ChEBI" id="CHEBI:59789"/>
        <dbReference type="ChEBI" id="CHEBI:183640"/>
        <dbReference type="EC" id="2.1.1.137"/>
    </reaction>
</comment>
<keyword evidence="1 10" id="KW-0808">Transferase</keyword>
<dbReference type="GO" id="GO:0032259">
    <property type="term" value="P:methylation"/>
    <property type="evidence" value="ECO:0007669"/>
    <property type="project" value="UniProtKB-KW"/>
</dbReference>
<comment type="similarity">
    <text evidence="3">Belongs to the methyltransferase superfamily. Arsenite methyltransferase family.</text>
</comment>
<gene>
    <name evidence="10" type="primary">As3mt</name>
    <name evidence="10" type="ORF">AWC38_SpisGene9648</name>
</gene>
<protein>
    <recommendedName>
        <fullName evidence="5">Arsenite methyltransferase</fullName>
        <ecNumber evidence="4">2.1.1.137</ecNumber>
    </recommendedName>
</protein>
<evidence type="ECO:0000256" key="2">
    <source>
        <dbReference type="ARBA" id="ARBA00022691"/>
    </source>
</evidence>
<comment type="catalytic activity">
    <reaction evidence="6">
        <text>arsenic triglutathione + [thioredoxin]-dithiol + S-adenosyl-L-methionine + 2 H2O = methylarsonous acid + [thioredoxin]-disulfide + 3 glutathione + S-adenosyl-L-homocysteine + H(+)</text>
        <dbReference type="Rhea" id="RHEA:69460"/>
        <dbReference type="Rhea" id="RHEA-COMP:10698"/>
        <dbReference type="Rhea" id="RHEA-COMP:10700"/>
        <dbReference type="ChEBI" id="CHEBI:15377"/>
        <dbReference type="ChEBI" id="CHEBI:15378"/>
        <dbReference type="ChEBI" id="CHEBI:17826"/>
        <dbReference type="ChEBI" id="CHEBI:29950"/>
        <dbReference type="ChEBI" id="CHEBI:50058"/>
        <dbReference type="ChEBI" id="CHEBI:57856"/>
        <dbReference type="ChEBI" id="CHEBI:57925"/>
        <dbReference type="ChEBI" id="CHEBI:59789"/>
        <dbReference type="ChEBI" id="CHEBI:183640"/>
        <dbReference type="EC" id="2.1.1.137"/>
    </reaction>
</comment>
<keyword evidence="2" id="KW-0949">S-adenosyl-L-methionine</keyword>
<evidence type="ECO:0000259" key="9">
    <source>
        <dbReference type="Pfam" id="PF13847"/>
    </source>
</evidence>
<accession>A0A2B4S8K1</accession>
<dbReference type="Proteomes" id="UP000225706">
    <property type="component" value="Unassembled WGS sequence"/>
</dbReference>
<feature type="domain" description="Methyltransferase" evidence="9">
    <location>
        <begin position="70"/>
        <end position="222"/>
    </location>
</feature>
<dbReference type="PANTHER" id="PTHR43675">
    <property type="entry name" value="ARSENITE METHYLTRANSFERASE"/>
    <property type="match status" value="1"/>
</dbReference>
<evidence type="ECO:0000256" key="1">
    <source>
        <dbReference type="ARBA" id="ARBA00022679"/>
    </source>
</evidence>
<evidence type="ECO:0000256" key="3">
    <source>
        <dbReference type="ARBA" id="ARBA00034487"/>
    </source>
</evidence>
<dbReference type="InterPro" id="IPR025714">
    <property type="entry name" value="Methyltranfer_dom"/>
</dbReference>
<evidence type="ECO:0000256" key="6">
    <source>
        <dbReference type="ARBA" id="ARBA00047941"/>
    </source>
</evidence>
<sequence>MNTESAEEVKESVKAYYGKTLKSSDDLQSNACKLGEKQMSNAVESALKLVHKEVSSKFYGCGLVAPEAIDGLHILDLGSGSGQDCFVLSKLVGEHGHVTGVDMTKEQVDIANKYVEYHAEQFGYSKPNTDFKLGEMERLFDVGIQDRTIDIIISNCVVNLTADKRVVLKEAYRVLKDGGEVYFSDVYTDTKLPEEVRKDEVLWGEGIGGALHWKELIELCKEVGFSKPYLVTARPFVVEPHLRQPLGKAQFVAATYRLFKAPNRSEKVASRVTYKGTIEDNPNELKLSVHNTFTRKTKVVSADVAGVLSASRFSKHFEFQPLEPGTTAPVDDVCIDADPFAYCASNKVAPGACCPKPVKVEN</sequence>
<dbReference type="EC" id="2.1.1.137" evidence="4"/>
<evidence type="ECO:0000256" key="4">
    <source>
        <dbReference type="ARBA" id="ARBA00034521"/>
    </source>
</evidence>
<evidence type="ECO:0000256" key="7">
    <source>
        <dbReference type="ARBA" id="ARBA00047943"/>
    </source>
</evidence>
<dbReference type="SUPFAM" id="SSF53335">
    <property type="entry name" value="S-adenosyl-L-methionine-dependent methyltransferases"/>
    <property type="match status" value="1"/>
</dbReference>
<keyword evidence="11" id="KW-1185">Reference proteome</keyword>
<dbReference type="Gene3D" id="3.40.5.100">
    <property type="match status" value="1"/>
</dbReference>
<evidence type="ECO:0000313" key="11">
    <source>
        <dbReference type="Proteomes" id="UP000225706"/>
    </source>
</evidence>
<comment type="catalytic activity">
    <reaction evidence="8">
        <text>arsenic triglutathione + 3 [thioredoxin]-dithiol + 3 S-adenosyl-L-methionine = trimethylarsine + 3 [thioredoxin]-disulfide + 3 glutathione + 3 S-adenosyl-L-homocysteine + 3 H(+)</text>
        <dbReference type="Rhea" id="RHEA:69432"/>
        <dbReference type="Rhea" id="RHEA-COMP:10698"/>
        <dbReference type="Rhea" id="RHEA-COMP:10700"/>
        <dbReference type="ChEBI" id="CHEBI:15378"/>
        <dbReference type="ChEBI" id="CHEBI:27130"/>
        <dbReference type="ChEBI" id="CHEBI:29950"/>
        <dbReference type="ChEBI" id="CHEBI:50058"/>
        <dbReference type="ChEBI" id="CHEBI:57856"/>
        <dbReference type="ChEBI" id="CHEBI:57925"/>
        <dbReference type="ChEBI" id="CHEBI:59789"/>
        <dbReference type="ChEBI" id="CHEBI:183640"/>
        <dbReference type="EC" id="2.1.1.137"/>
    </reaction>
</comment>
<dbReference type="EMBL" id="LSMT01000144">
    <property type="protein sequence ID" value="PFX25706.1"/>
    <property type="molecule type" value="Genomic_DNA"/>
</dbReference>
<dbReference type="OrthoDB" id="8300214at2759"/>
<dbReference type="PANTHER" id="PTHR43675:SF8">
    <property type="entry name" value="ARSENITE METHYLTRANSFERASE"/>
    <property type="match status" value="1"/>
</dbReference>
<evidence type="ECO:0000256" key="8">
    <source>
        <dbReference type="ARBA" id="ARBA00048428"/>
    </source>
</evidence>
<evidence type="ECO:0000313" key="10">
    <source>
        <dbReference type="EMBL" id="PFX25706.1"/>
    </source>
</evidence>
<dbReference type="STRING" id="50429.A0A2B4S8K1"/>
<proteinExistence type="inferred from homology"/>
<dbReference type="Pfam" id="PF13847">
    <property type="entry name" value="Methyltransf_31"/>
    <property type="match status" value="1"/>
</dbReference>
<dbReference type="AlphaFoldDB" id="A0A2B4S8K1"/>
<dbReference type="InterPro" id="IPR029063">
    <property type="entry name" value="SAM-dependent_MTases_sf"/>
</dbReference>
<dbReference type="Gene3D" id="3.40.50.150">
    <property type="entry name" value="Vaccinia Virus protein VP39"/>
    <property type="match status" value="1"/>
</dbReference>
<evidence type="ECO:0000256" key="5">
    <source>
        <dbReference type="ARBA" id="ARBA00034545"/>
    </source>
</evidence>
<dbReference type="GO" id="GO:0030791">
    <property type="term" value="F:arsenite methyltransferase activity"/>
    <property type="evidence" value="ECO:0007669"/>
    <property type="project" value="UniProtKB-EC"/>
</dbReference>
<reference evidence="11" key="1">
    <citation type="journal article" date="2017" name="bioRxiv">
        <title>Comparative analysis of the genomes of Stylophora pistillata and Acropora digitifera provides evidence for extensive differences between species of corals.</title>
        <authorList>
            <person name="Voolstra C.R."/>
            <person name="Li Y."/>
            <person name="Liew Y.J."/>
            <person name="Baumgarten S."/>
            <person name="Zoccola D."/>
            <person name="Flot J.-F."/>
            <person name="Tambutte S."/>
            <person name="Allemand D."/>
            <person name="Aranda M."/>
        </authorList>
    </citation>
    <scope>NUCLEOTIDE SEQUENCE [LARGE SCALE GENOMIC DNA]</scope>
</reference>
<name>A0A2B4S8K1_STYPI</name>
<dbReference type="CDD" id="cd02440">
    <property type="entry name" value="AdoMet_MTases"/>
    <property type="match status" value="1"/>
</dbReference>
<dbReference type="InterPro" id="IPR026669">
    <property type="entry name" value="Arsenite_MeTrfase-like"/>
</dbReference>
<organism evidence="10 11">
    <name type="scientific">Stylophora pistillata</name>
    <name type="common">Smooth cauliflower coral</name>
    <dbReference type="NCBI Taxonomy" id="50429"/>
    <lineage>
        <taxon>Eukaryota</taxon>
        <taxon>Metazoa</taxon>
        <taxon>Cnidaria</taxon>
        <taxon>Anthozoa</taxon>
        <taxon>Hexacorallia</taxon>
        <taxon>Scleractinia</taxon>
        <taxon>Astrocoeniina</taxon>
        <taxon>Pocilloporidae</taxon>
        <taxon>Stylophora</taxon>
    </lineage>
</organism>